<sequence>MARALELSWTLEISHLGRLARTSRYARWLRYQADPSSMSSSAQLCRGLHPWTASWRGPARPARPMGMERMRERVEYAMRTTVISYMEKAEIHFALLRAHRSVDRAATLACGSWGLD</sequence>
<protein>
    <submittedName>
        <fullName evidence="1">Uncharacterized protein</fullName>
    </submittedName>
</protein>
<dbReference type="EMBL" id="KI963929">
    <property type="protein sequence ID" value="EUC49676.1"/>
    <property type="molecule type" value="Genomic_DNA"/>
</dbReference>
<dbReference type="KEGG" id="bor:COCMIDRAFT_22662"/>
<dbReference type="GeneID" id="19120295"/>
<accession>W7A0V8</accession>
<evidence type="ECO:0000313" key="1">
    <source>
        <dbReference type="EMBL" id="EUC49676.1"/>
    </source>
</evidence>
<reference evidence="1 2" key="1">
    <citation type="journal article" date="2013" name="PLoS Genet.">
        <title>Comparative genome structure, secondary metabolite, and effector coding capacity across Cochliobolus pathogens.</title>
        <authorList>
            <person name="Condon B.J."/>
            <person name="Leng Y."/>
            <person name="Wu D."/>
            <person name="Bushley K.E."/>
            <person name="Ohm R.A."/>
            <person name="Otillar R."/>
            <person name="Martin J."/>
            <person name="Schackwitz W."/>
            <person name="Grimwood J."/>
            <person name="MohdZainudin N."/>
            <person name="Xue C."/>
            <person name="Wang R."/>
            <person name="Manning V.A."/>
            <person name="Dhillon B."/>
            <person name="Tu Z.J."/>
            <person name="Steffenson B.J."/>
            <person name="Salamov A."/>
            <person name="Sun H."/>
            <person name="Lowry S."/>
            <person name="LaButti K."/>
            <person name="Han J."/>
            <person name="Copeland A."/>
            <person name="Lindquist E."/>
            <person name="Barry K."/>
            <person name="Schmutz J."/>
            <person name="Baker S.E."/>
            <person name="Ciuffetti L.M."/>
            <person name="Grigoriev I.V."/>
            <person name="Zhong S."/>
            <person name="Turgeon B.G."/>
        </authorList>
    </citation>
    <scope>NUCLEOTIDE SEQUENCE [LARGE SCALE GENOMIC DNA]</scope>
    <source>
        <strain evidence="1 2">ATCC 44560</strain>
    </source>
</reference>
<gene>
    <name evidence="1" type="ORF">COCMIDRAFT_22662</name>
</gene>
<dbReference type="AlphaFoldDB" id="W7A0V8"/>
<name>W7A0V8_COCMI</name>
<keyword evidence="2" id="KW-1185">Reference proteome</keyword>
<dbReference type="HOGENOM" id="CLU_2096449_0_0_1"/>
<organism evidence="1 2">
    <name type="scientific">Bipolaris oryzae ATCC 44560</name>
    <dbReference type="NCBI Taxonomy" id="930090"/>
    <lineage>
        <taxon>Eukaryota</taxon>
        <taxon>Fungi</taxon>
        <taxon>Dikarya</taxon>
        <taxon>Ascomycota</taxon>
        <taxon>Pezizomycotina</taxon>
        <taxon>Dothideomycetes</taxon>
        <taxon>Pleosporomycetidae</taxon>
        <taxon>Pleosporales</taxon>
        <taxon>Pleosporineae</taxon>
        <taxon>Pleosporaceae</taxon>
        <taxon>Bipolaris</taxon>
    </lineage>
</organism>
<dbReference type="RefSeq" id="XP_007683734.1">
    <property type="nucleotide sequence ID" value="XM_007685544.1"/>
</dbReference>
<evidence type="ECO:0000313" key="2">
    <source>
        <dbReference type="Proteomes" id="UP000054032"/>
    </source>
</evidence>
<proteinExistence type="predicted"/>
<dbReference type="Proteomes" id="UP000054032">
    <property type="component" value="Unassembled WGS sequence"/>
</dbReference>